<reference evidence="2" key="1">
    <citation type="submission" date="2018-06" db="EMBL/GenBank/DDBJ databases">
        <authorList>
            <person name="Zhirakovskaya E."/>
        </authorList>
    </citation>
    <scope>NUCLEOTIDE SEQUENCE</scope>
</reference>
<feature type="domain" description="Transposase IS116/IS110/IS902 C-terminal" evidence="1">
    <location>
        <begin position="58"/>
        <end position="137"/>
    </location>
</feature>
<evidence type="ECO:0000259" key="1">
    <source>
        <dbReference type="Pfam" id="PF02371"/>
    </source>
</evidence>
<proteinExistence type="predicted"/>
<feature type="non-terminal residue" evidence="2">
    <location>
        <position position="1"/>
    </location>
</feature>
<organism evidence="2">
    <name type="scientific">hydrothermal vent metagenome</name>
    <dbReference type="NCBI Taxonomy" id="652676"/>
    <lineage>
        <taxon>unclassified sequences</taxon>
        <taxon>metagenomes</taxon>
        <taxon>ecological metagenomes</taxon>
    </lineage>
</organism>
<dbReference type="AlphaFoldDB" id="A0A3B0QZS7"/>
<protein>
    <submittedName>
        <fullName evidence="2">Mobile element protein</fullName>
    </submittedName>
</protein>
<accession>A0A3B0QZS7</accession>
<dbReference type="GO" id="GO:0006313">
    <property type="term" value="P:DNA transposition"/>
    <property type="evidence" value="ECO:0007669"/>
    <property type="project" value="InterPro"/>
</dbReference>
<dbReference type="PANTHER" id="PTHR33055">
    <property type="entry name" value="TRANSPOSASE FOR INSERTION SEQUENCE ELEMENT IS1111A"/>
    <property type="match status" value="1"/>
</dbReference>
<sequence>SRVAELVAIIGDEADERLPNPAREALGFLVVQLTGVKEQIALLEKQLNQWHKNSPASQRLATIPGVGVITATALVASIGDASQFRSGRELAAWLGLVPKQNSSGLKMRLGRISKRGDGYLRKLLVHGARTVLRWSRAKKQTRSSWLEAMLARKPTNVVLVAMANKTARVVWAMLVRGEVYQPRLA</sequence>
<dbReference type="GO" id="GO:0004803">
    <property type="term" value="F:transposase activity"/>
    <property type="evidence" value="ECO:0007669"/>
    <property type="project" value="InterPro"/>
</dbReference>
<gene>
    <name evidence="2" type="ORF">MNBD_ALPHA06-149</name>
</gene>
<dbReference type="EMBL" id="UOEE01000012">
    <property type="protein sequence ID" value="VAV86834.1"/>
    <property type="molecule type" value="Genomic_DNA"/>
</dbReference>
<name>A0A3B0QZS7_9ZZZZ</name>
<dbReference type="PANTHER" id="PTHR33055:SF3">
    <property type="entry name" value="PUTATIVE TRANSPOSASE FOR IS117-RELATED"/>
    <property type="match status" value="1"/>
</dbReference>
<dbReference type="Pfam" id="PF02371">
    <property type="entry name" value="Transposase_20"/>
    <property type="match status" value="1"/>
</dbReference>
<dbReference type="GO" id="GO:0003677">
    <property type="term" value="F:DNA binding"/>
    <property type="evidence" value="ECO:0007669"/>
    <property type="project" value="InterPro"/>
</dbReference>
<dbReference type="InterPro" id="IPR047650">
    <property type="entry name" value="Transpos_IS110"/>
</dbReference>
<dbReference type="InterPro" id="IPR003346">
    <property type="entry name" value="Transposase_20"/>
</dbReference>
<evidence type="ECO:0000313" key="2">
    <source>
        <dbReference type="EMBL" id="VAV86834.1"/>
    </source>
</evidence>
<dbReference type="NCBIfam" id="NF033542">
    <property type="entry name" value="transpos_IS110"/>
    <property type="match status" value="1"/>
</dbReference>